<keyword evidence="1" id="KW-0812">Transmembrane</keyword>
<keyword evidence="2" id="KW-0732">Signal</keyword>
<feature type="domain" description="Phytocyanin" evidence="3">
    <location>
        <begin position="34"/>
        <end position="137"/>
    </location>
</feature>
<comment type="caution">
    <text evidence="4">The sequence shown here is derived from an EMBL/GenBank/DDBJ whole genome shotgun (WGS) entry which is preliminary data.</text>
</comment>
<dbReference type="Pfam" id="PF02298">
    <property type="entry name" value="Cu_bind_like"/>
    <property type="match status" value="1"/>
</dbReference>
<dbReference type="PROSITE" id="PS51485">
    <property type="entry name" value="PHYTOCYANIN"/>
    <property type="match status" value="1"/>
</dbReference>
<sequence>MQSYTNMATQMNMANVVLVLASTLTLLCGMDATTTYTVGDSFGWQIPTSNPNLYDDWADTKTFVVGDVLVFNFTTGQHNVLEVTEPGYDACTMSDTILTENKGPARITLKTTGEHYFICAYLGHCSAGQKLKVDVRDGRGDTPGFLSPTGAASSLVATTMSLVFMFITFALLC</sequence>
<dbReference type="CDD" id="cd13920">
    <property type="entry name" value="Stellacyanin"/>
    <property type="match status" value="1"/>
</dbReference>
<evidence type="ECO:0000256" key="2">
    <source>
        <dbReference type="SAM" id="SignalP"/>
    </source>
</evidence>
<keyword evidence="1" id="KW-1133">Transmembrane helix</keyword>
<feature type="signal peptide" evidence="2">
    <location>
        <begin position="1"/>
        <end position="29"/>
    </location>
</feature>
<evidence type="ECO:0000256" key="1">
    <source>
        <dbReference type="SAM" id="Phobius"/>
    </source>
</evidence>
<dbReference type="InterPro" id="IPR039391">
    <property type="entry name" value="Phytocyanin-like"/>
</dbReference>
<dbReference type="PANTHER" id="PTHR33021">
    <property type="entry name" value="BLUE COPPER PROTEIN"/>
    <property type="match status" value="1"/>
</dbReference>
<dbReference type="Proteomes" id="UP001396334">
    <property type="component" value="Unassembled WGS sequence"/>
</dbReference>
<dbReference type="EMBL" id="JBBPBN010000011">
    <property type="protein sequence ID" value="KAK9029685.1"/>
    <property type="molecule type" value="Genomic_DNA"/>
</dbReference>
<evidence type="ECO:0000313" key="5">
    <source>
        <dbReference type="Proteomes" id="UP001396334"/>
    </source>
</evidence>
<dbReference type="Gene3D" id="2.60.40.420">
    <property type="entry name" value="Cupredoxins - blue copper proteins"/>
    <property type="match status" value="1"/>
</dbReference>
<evidence type="ECO:0000313" key="4">
    <source>
        <dbReference type="EMBL" id="KAK9029685.1"/>
    </source>
</evidence>
<keyword evidence="1" id="KW-0472">Membrane</keyword>
<organism evidence="4 5">
    <name type="scientific">Hibiscus sabdariffa</name>
    <name type="common">roselle</name>
    <dbReference type="NCBI Taxonomy" id="183260"/>
    <lineage>
        <taxon>Eukaryota</taxon>
        <taxon>Viridiplantae</taxon>
        <taxon>Streptophyta</taxon>
        <taxon>Embryophyta</taxon>
        <taxon>Tracheophyta</taxon>
        <taxon>Spermatophyta</taxon>
        <taxon>Magnoliopsida</taxon>
        <taxon>eudicotyledons</taxon>
        <taxon>Gunneridae</taxon>
        <taxon>Pentapetalae</taxon>
        <taxon>rosids</taxon>
        <taxon>malvids</taxon>
        <taxon>Malvales</taxon>
        <taxon>Malvaceae</taxon>
        <taxon>Malvoideae</taxon>
        <taxon>Hibiscus</taxon>
    </lineage>
</organism>
<gene>
    <name evidence="4" type="ORF">V6N11_026792</name>
</gene>
<accession>A0ABR2SWQ0</accession>
<dbReference type="PANTHER" id="PTHR33021:SF496">
    <property type="entry name" value="OS08G0482700 PROTEIN"/>
    <property type="match status" value="1"/>
</dbReference>
<evidence type="ECO:0000259" key="3">
    <source>
        <dbReference type="PROSITE" id="PS51485"/>
    </source>
</evidence>
<feature type="chain" id="PRO_5046773543" description="Phytocyanin domain-containing protein" evidence="2">
    <location>
        <begin position="30"/>
        <end position="173"/>
    </location>
</feature>
<dbReference type="InterPro" id="IPR003245">
    <property type="entry name" value="Phytocyanin_dom"/>
</dbReference>
<name>A0ABR2SWQ0_9ROSI</name>
<dbReference type="SUPFAM" id="SSF49503">
    <property type="entry name" value="Cupredoxins"/>
    <property type="match status" value="1"/>
</dbReference>
<keyword evidence="5" id="KW-1185">Reference proteome</keyword>
<dbReference type="InterPro" id="IPR008972">
    <property type="entry name" value="Cupredoxin"/>
</dbReference>
<protein>
    <recommendedName>
        <fullName evidence="3">Phytocyanin domain-containing protein</fullName>
    </recommendedName>
</protein>
<reference evidence="4 5" key="1">
    <citation type="journal article" date="2024" name="G3 (Bethesda)">
        <title>Genome assembly of Hibiscus sabdariffa L. provides insights into metabolisms of medicinal natural products.</title>
        <authorList>
            <person name="Kim T."/>
        </authorList>
    </citation>
    <scope>NUCLEOTIDE SEQUENCE [LARGE SCALE GENOMIC DNA]</scope>
    <source>
        <strain evidence="4">TK-2024</strain>
        <tissue evidence="4">Old leaves</tissue>
    </source>
</reference>
<proteinExistence type="predicted"/>
<feature type="transmembrane region" description="Helical" evidence="1">
    <location>
        <begin position="151"/>
        <end position="172"/>
    </location>
</feature>